<name>A0A8B6CB83_MYTGA</name>
<proteinExistence type="predicted"/>
<dbReference type="GO" id="GO:0016020">
    <property type="term" value="C:membrane"/>
    <property type="evidence" value="ECO:0007669"/>
    <property type="project" value="InterPro"/>
</dbReference>
<protein>
    <recommendedName>
        <fullName evidence="4">SRCR domain-containing protein</fullName>
    </recommendedName>
</protein>
<dbReference type="EMBL" id="UYJE01001477">
    <property type="protein sequence ID" value="VDI02432.1"/>
    <property type="molecule type" value="Genomic_DNA"/>
</dbReference>
<dbReference type="InterPro" id="IPR036772">
    <property type="entry name" value="SRCR-like_dom_sf"/>
</dbReference>
<dbReference type="Proteomes" id="UP000596742">
    <property type="component" value="Unassembled WGS sequence"/>
</dbReference>
<evidence type="ECO:0000313" key="3">
    <source>
        <dbReference type="Proteomes" id="UP000596742"/>
    </source>
</evidence>
<comment type="caution">
    <text evidence="2">The sequence shown here is derived from an EMBL/GenBank/DDBJ whole genome shotgun (WGS) entry which is preliminary data.</text>
</comment>
<keyword evidence="3" id="KW-1185">Reference proteome</keyword>
<keyword evidence="1" id="KW-1015">Disulfide bond</keyword>
<dbReference type="AlphaFoldDB" id="A0A8B6CB83"/>
<evidence type="ECO:0000313" key="2">
    <source>
        <dbReference type="EMBL" id="VDI02432.1"/>
    </source>
</evidence>
<sequence>MDDKGSPSSSLNSASTGDTGHLLHELMNLQKSNAMSSASISSTLNMRESRGMVGNPRIHFEDRGFLVSNIECIGNEQSLAECNRNITRVGSCQAIATAICMNK</sequence>
<gene>
    <name evidence="2" type="ORF">MGAL_10B050166</name>
</gene>
<reference evidence="2" key="1">
    <citation type="submission" date="2018-11" db="EMBL/GenBank/DDBJ databases">
        <authorList>
            <person name="Alioto T."/>
            <person name="Alioto T."/>
        </authorList>
    </citation>
    <scope>NUCLEOTIDE SEQUENCE</scope>
</reference>
<dbReference type="SUPFAM" id="SSF56487">
    <property type="entry name" value="SRCR-like"/>
    <property type="match status" value="1"/>
</dbReference>
<accession>A0A8B6CB83</accession>
<evidence type="ECO:0008006" key="4">
    <source>
        <dbReference type="Google" id="ProtNLM"/>
    </source>
</evidence>
<organism evidence="2 3">
    <name type="scientific">Mytilus galloprovincialis</name>
    <name type="common">Mediterranean mussel</name>
    <dbReference type="NCBI Taxonomy" id="29158"/>
    <lineage>
        <taxon>Eukaryota</taxon>
        <taxon>Metazoa</taxon>
        <taxon>Spiralia</taxon>
        <taxon>Lophotrochozoa</taxon>
        <taxon>Mollusca</taxon>
        <taxon>Bivalvia</taxon>
        <taxon>Autobranchia</taxon>
        <taxon>Pteriomorphia</taxon>
        <taxon>Mytilida</taxon>
        <taxon>Mytiloidea</taxon>
        <taxon>Mytilidae</taxon>
        <taxon>Mytilinae</taxon>
        <taxon>Mytilus</taxon>
    </lineage>
</organism>
<evidence type="ECO:0000256" key="1">
    <source>
        <dbReference type="ARBA" id="ARBA00023157"/>
    </source>
</evidence>